<dbReference type="Gene3D" id="3.30.450.20">
    <property type="entry name" value="PAS domain"/>
    <property type="match status" value="2"/>
</dbReference>
<evidence type="ECO:0000313" key="11">
    <source>
        <dbReference type="EMBL" id="THB61324.1"/>
    </source>
</evidence>
<organism evidence="11 12">
    <name type="scientific">Vagococcus silagei</name>
    <dbReference type="NCBI Taxonomy" id="2508885"/>
    <lineage>
        <taxon>Bacteria</taxon>
        <taxon>Bacillati</taxon>
        <taxon>Bacillota</taxon>
        <taxon>Bacilli</taxon>
        <taxon>Lactobacillales</taxon>
        <taxon>Enterococcaceae</taxon>
        <taxon>Vagococcus</taxon>
    </lineage>
</organism>
<dbReference type="InterPro" id="IPR029151">
    <property type="entry name" value="Sensor-like_sf"/>
</dbReference>
<feature type="transmembrane region" description="Helical" evidence="9">
    <location>
        <begin position="15"/>
        <end position="35"/>
    </location>
</feature>
<comment type="subcellular location">
    <subcellularLocation>
        <location evidence="1">Cell membrane</location>
        <topology evidence="1">Multi-pass membrane protein</topology>
    </subcellularLocation>
</comment>
<dbReference type="Gene3D" id="1.10.287.950">
    <property type="entry name" value="Methyl-accepting chemotaxis protein"/>
    <property type="match status" value="1"/>
</dbReference>
<keyword evidence="2" id="KW-1003">Cell membrane</keyword>
<keyword evidence="7 8" id="KW-0807">Transducer</keyword>
<dbReference type="GO" id="GO:0007165">
    <property type="term" value="P:signal transduction"/>
    <property type="evidence" value="ECO:0007669"/>
    <property type="project" value="UniProtKB-KW"/>
</dbReference>
<evidence type="ECO:0000256" key="4">
    <source>
        <dbReference type="ARBA" id="ARBA00022692"/>
    </source>
</evidence>
<dbReference type="GO" id="GO:0006935">
    <property type="term" value="P:chemotaxis"/>
    <property type="evidence" value="ECO:0007669"/>
    <property type="project" value="UniProtKB-KW"/>
</dbReference>
<evidence type="ECO:0000256" key="5">
    <source>
        <dbReference type="ARBA" id="ARBA00022989"/>
    </source>
</evidence>
<feature type="domain" description="Methyl-accepting transducer" evidence="10">
    <location>
        <begin position="400"/>
        <end position="657"/>
    </location>
</feature>
<protein>
    <submittedName>
        <fullName evidence="11">Methyl-accepting chemotaxis protein</fullName>
    </submittedName>
</protein>
<evidence type="ECO:0000256" key="2">
    <source>
        <dbReference type="ARBA" id="ARBA00022475"/>
    </source>
</evidence>
<name>A0A4S3B2F6_9ENTE</name>
<dbReference type="RefSeq" id="WP_136136787.1">
    <property type="nucleotide sequence ID" value="NZ_SDGV01000014.1"/>
</dbReference>
<keyword evidence="5 9" id="KW-1133">Transmembrane helix</keyword>
<evidence type="ECO:0000256" key="6">
    <source>
        <dbReference type="ARBA" id="ARBA00023136"/>
    </source>
</evidence>
<dbReference type="PANTHER" id="PTHR32089:SF112">
    <property type="entry name" value="LYSOZYME-LIKE PROTEIN-RELATED"/>
    <property type="match status" value="1"/>
</dbReference>
<keyword evidence="3" id="KW-0145">Chemotaxis</keyword>
<feature type="transmembrane region" description="Helical" evidence="9">
    <location>
        <begin position="282"/>
        <end position="302"/>
    </location>
</feature>
<dbReference type="SUPFAM" id="SSF58104">
    <property type="entry name" value="Methyl-accepting chemotaxis protein (MCP) signaling domain"/>
    <property type="match status" value="1"/>
</dbReference>
<accession>A0A4S3B2F6</accession>
<dbReference type="Pfam" id="PF00015">
    <property type="entry name" value="MCPsignal"/>
    <property type="match status" value="1"/>
</dbReference>
<evidence type="ECO:0000256" key="1">
    <source>
        <dbReference type="ARBA" id="ARBA00004651"/>
    </source>
</evidence>
<dbReference type="SMART" id="SM00283">
    <property type="entry name" value="MA"/>
    <property type="match status" value="1"/>
</dbReference>
<sequence>MTKKENRQKSLGPKIIGTLLAVSIIPLVIIMLINIQVMTGILERRMDVEAKNEVDNVYQTLDNIIKDVQNSIKVTSEMPELRQPIKGKSEVLAIESRMKTVGATNPNITSIYYQPVNKDTISSLDSNLTFAEMSVRPWYKGAVDNPNDYNYTDPMRDVATGHTVITVSKAIMSNGKLAGVLAADVNFPRVTQMIKKSRIGETGKVQLMSMEGEVLASPFEKDMGTKVNDRNIFKEIKAAGKAGTVEDSTGRATFKKNSHNIIVTSFIPPNELSKNKKEIVKVSLVLILGWGLLAIILALFIAKAVMQIAKLLVDAFDRASLGDMTVKIETLRPEGKEPILAKIPFISRRLGNGEIDENGHEVHRIVVAFNRMILGFSRLIEGIQMESDNLAQMAVDLSEISKQTNSATEEVSETITGIAQATSSQAIDAESTVSEMNSLGQSVDNILTKSVEMNDAAKETTELNVENTRLMVNVSENWEVERMKLGELAQSMEMMNLEIQNINKIINVITDISSQTNLLALNASIEAARAGEAGKGFAVVAEEVRKLAEQSANSTKDIEGIIETIQSKSQEIVTQVTDSYEGGVKQTEIINGAIGSNKLVSEKVDLFIDQIKQIDELIEKVKSEKDTVLFAVENISASTQENSAGTEEVSANAEEILATMEEFTTNITELEKTTDVLNLQVNSFKLK</sequence>
<dbReference type="InterPro" id="IPR033479">
    <property type="entry name" value="dCache_1"/>
</dbReference>
<keyword evidence="12" id="KW-1185">Reference proteome</keyword>
<dbReference type="EMBL" id="SDGV01000014">
    <property type="protein sequence ID" value="THB61324.1"/>
    <property type="molecule type" value="Genomic_DNA"/>
</dbReference>
<dbReference type="CDD" id="cd18774">
    <property type="entry name" value="PDC2_HK_sensor"/>
    <property type="match status" value="1"/>
</dbReference>
<dbReference type="Pfam" id="PF02743">
    <property type="entry name" value="dCache_1"/>
    <property type="match status" value="1"/>
</dbReference>
<proteinExistence type="predicted"/>
<dbReference type="AlphaFoldDB" id="A0A4S3B2F6"/>
<dbReference type="PROSITE" id="PS50111">
    <property type="entry name" value="CHEMOTAXIS_TRANSDUC_2"/>
    <property type="match status" value="1"/>
</dbReference>
<evidence type="ECO:0000256" key="7">
    <source>
        <dbReference type="ARBA" id="ARBA00023224"/>
    </source>
</evidence>
<keyword evidence="4 9" id="KW-0812">Transmembrane</keyword>
<gene>
    <name evidence="11" type="ORF">ESZ54_06130</name>
</gene>
<dbReference type="CDD" id="cd18773">
    <property type="entry name" value="PDC1_HK_sensor"/>
    <property type="match status" value="1"/>
</dbReference>
<dbReference type="Proteomes" id="UP000310506">
    <property type="component" value="Unassembled WGS sequence"/>
</dbReference>
<evidence type="ECO:0000256" key="8">
    <source>
        <dbReference type="PROSITE-ProRule" id="PRU00284"/>
    </source>
</evidence>
<evidence type="ECO:0000256" key="9">
    <source>
        <dbReference type="SAM" id="Phobius"/>
    </source>
</evidence>
<dbReference type="SUPFAM" id="SSF103190">
    <property type="entry name" value="Sensory domain-like"/>
    <property type="match status" value="1"/>
</dbReference>
<reference evidence="11 12" key="1">
    <citation type="submission" date="2019-01" db="EMBL/GenBank/DDBJ databases">
        <title>Vagococcus silagei sp. nov. isolated from brewer's grain.</title>
        <authorList>
            <person name="Guu J.-R."/>
        </authorList>
    </citation>
    <scope>NUCLEOTIDE SEQUENCE [LARGE SCALE GENOMIC DNA]</scope>
    <source>
        <strain evidence="11 12">2B-2</strain>
    </source>
</reference>
<comment type="caution">
    <text evidence="11">The sequence shown here is derived from an EMBL/GenBank/DDBJ whole genome shotgun (WGS) entry which is preliminary data.</text>
</comment>
<evidence type="ECO:0000313" key="12">
    <source>
        <dbReference type="Proteomes" id="UP000310506"/>
    </source>
</evidence>
<dbReference type="OrthoDB" id="9760371at2"/>
<dbReference type="GO" id="GO:0005886">
    <property type="term" value="C:plasma membrane"/>
    <property type="evidence" value="ECO:0007669"/>
    <property type="project" value="UniProtKB-SubCell"/>
</dbReference>
<evidence type="ECO:0000256" key="3">
    <source>
        <dbReference type="ARBA" id="ARBA00022500"/>
    </source>
</evidence>
<evidence type="ECO:0000259" key="10">
    <source>
        <dbReference type="PROSITE" id="PS50111"/>
    </source>
</evidence>
<dbReference type="InterPro" id="IPR004089">
    <property type="entry name" value="MCPsignal_dom"/>
</dbReference>
<dbReference type="PANTHER" id="PTHR32089">
    <property type="entry name" value="METHYL-ACCEPTING CHEMOTAXIS PROTEIN MCPB"/>
    <property type="match status" value="1"/>
</dbReference>
<keyword evidence="6 9" id="KW-0472">Membrane</keyword>